<protein>
    <submittedName>
        <fullName evidence="2">RxLR-like protein</fullName>
    </submittedName>
</protein>
<dbReference type="RefSeq" id="XP_024572505.1">
    <property type="nucleotide sequence ID" value="XM_024716468.1"/>
</dbReference>
<organism evidence="2 3">
    <name type="scientific">Plasmopara halstedii</name>
    <name type="common">Downy mildew of sunflower</name>
    <dbReference type="NCBI Taxonomy" id="4781"/>
    <lineage>
        <taxon>Eukaryota</taxon>
        <taxon>Sar</taxon>
        <taxon>Stramenopiles</taxon>
        <taxon>Oomycota</taxon>
        <taxon>Peronosporomycetes</taxon>
        <taxon>Peronosporales</taxon>
        <taxon>Peronosporaceae</taxon>
        <taxon>Plasmopara</taxon>
    </lineage>
</organism>
<dbReference type="EMBL" id="CCYD01000109">
    <property type="protein sequence ID" value="CEG36136.1"/>
    <property type="molecule type" value="Genomic_DNA"/>
</dbReference>
<feature type="signal peptide" evidence="1">
    <location>
        <begin position="1"/>
        <end position="21"/>
    </location>
</feature>
<name>A0A0P1A6D3_PLAHL</name>
<dbReference type="GeneID" id="36395509"/>
<accession>A0A0P1A6D3</accession>
<keyword evidence="1" id="KW-0732">Signal</keyword>
<feature type="chain" id="PRO_5006058409" evidence="1">
    <location>
        <begin position="22"/>
        <end position="353"/>
    </location>
</feature>
<evidence type="ECO:0000313" key="2">
    <source>
        <dbReference type="EMBL" id="CEG36136.1"/>
    </source>
</evidence>
<dbReference type="Proteomes" id="UP000054928">
    <property type="component" value="Unassembled WGS sequence"/>
</dbReference>
<proteinExistence type="predicted"/>
<evidence type="ECO:0000256" key="1">
    <source>
        <dbReference type="SAM" id="SignalP"/>
    </source>
</evidence>
<keyword evidence="3" id="KW-1185">Reference proteome</keyword>
<sequence length="353" mass="40381">MRSYPLVLLFAFAVVSRIASADDVLDPEHVRELTSFRRFNDSNEERVLQGLGDLVREMVGTMELNAVRFLKPNFDHNVLKKVEKLLRHGKSPFELSTFEDLSMLAAKEVSTEAARYVLLHEVLSRIYDDVSLAEHIQNAIGTQMTKIAETFQRMQMRDLQRKGFDVTTIAKKRQRDFRPFKVEMPSHLVFVAFVRSCGEKYPHAILLDELARYNGGVSRVIETICTSLQTKSADAVSEVPTLGQSILNDRIQLWKDEKTPPNEVFQSIFGHMEGAKILDSPSLAFWNRYQELVCPKKDRTEMLFDGLLKHVNNDEQKLRSILTTAKRSKNEVTKDDAIALEIHLGQEEGNENK</sequence>
<reference evidence="3" key="1">
    <citation type="submission" date="2014-09" db="EMBL/GenBank/DDBJ databases">
        <authorList>
            <person name="Sharma Rahul"/>
            <person name="Thines Marco"/>
        </authorList>
    </citation>
    <scope>NUCLEOTIDE SEQUENCE [LARGE SCALE GENOMIC DNA]</scope>
</reference>
<evidence type="ECO:0000313" key="3">
    <source>
        <dbReference type="Proteomes" id="UP000054928"/>
    </source>
</evidence>
<dbReference type="AlphaFoldDB" id="A0A0P1A6D3"/>